<evidence type="ECO:0000256" key="1">
    <source>
        <dbReference type="SAM" id="MobiDB-lite"/>
    </source>
</evidence>
<name>A0A0D2JHN9_9EURO</name>
<keyword evidence="3" id="KW-1185">Reference proteome</keyword>
<accession>A0A0D2JHN9</accession>
<dbReference type="RefSeq" id="XP_016626845.1">
    <property type="nucleotide sequence ID" value="XM_016782062.1"/>
</dbReference>
<evidence type="ECO:0000313" key="3">
    <source>
        <dbReference type="Proteomes" id="UP000053411"/>
    </source>
</evidence>
<dbReference type="VEuPathDB" id="FungiDB:Z520_11574"/>
<dbReference type="EMBL" id="KN848101">
    <property type="protein sequence ID" value="KIX92722.1"/>
    <property type="molecule type" value="Genomic_DNA"/>
</dbReference>
<dbReference type="AlphaFoldDB" id="A0A0D2JHN9"/>
<proteinExistence type="predicted"/>
<sequence length="131" mass="14067">MKARFLLQRAALRLPVPRPRPATGLNNLKPLSITRSATTTKGDAPNASNVAKDNPQSTSGQNKNINESRAAGDVPQDTASVARPTEQPSSEGGQDEVQGSDPVKRDPNKPAQQKRHEVEKEGQKPLDPADK</sequence>
<evidence type="ECO:0000313" key="2">
    <source>
        <dbReference type="EMBL" id="KIX92722.1"/>
    </source>
</evidence>
<feature type="region of interest" description="Disordered" evidence="1">
    <location>
        <begin position="15"/>
        <end position="131"/>
    </location>
</feature>
<dbReference type="Proteomes" id="UP000053411">
    <property type="component" value="Unassembled WGS sequence"/>
</dbReference>
<feature type="compositionally biased region" description="Polar residues" evidence="1">
    <location>
        <begin position="33"/>
        <end position="67"/>
    </location>
</feature>
<reference evidence="2 3" key="1">
    <citation type="submission" date="2015-01" db="EMBL/GenBank/DDBJ databases">
        <title>The Genome Sequence of Fonsecaea multimorphosa CBS 102226.</title>
        <authorList>
            <consortium name="The Broad Institute Genomics Platform"/>
            <person name="Cuomo C."/>
            <person name="de Hoog S."/>
            <person name="Gorbushina A."/>
            <person name="Stielow B."/>
            <person name="Teixiera M."/>
            <person name="Abouelleil A."/>
            <person name="Chapman S.B."/>
            <person name="Priest M."/>
            <person name="Young S.K."/>
            <person name="Wortman J."/>
            <person name="Nusbaum C."/>
            <person name="Birren B."/>
        </authorList>
    </citation>
    <scope>NUCLEOTIDE SEQUENCE [LARGE SCALE GENOMIC DNA]</scope>
    <source>
        <strain evidence="2 3">CBS 102226</strain>
    </source>
</reference>
<organism evidence="2 3">
    <name type="scientific">Fonsecaea multimorphosa CBS 102226</name>
    <dbReference type="NCBI Taxonomy" id="1442371"/>
    <lineage>
        <taxon>Eukaryota</taxon>
        <taxon>Fungi</taxon>
        <taxon>Dikarya</taxon>
        <taxon>Ascomycota</taxon>
        <taxon>Pezizomycotina</taxon>
        <taxon>Eurotiomycetes</taxon>
        <taxon>Chaetothyriomycetidae</taxon>
        <taxon>Chaetothyriales</taxon>
        <taxon>Herpotrichiellaceae</taxon>
        <taxon>Fonsecaea</taxon>
    </lineage>
</organism>
<dbReference type="OrthoDB" id="4765225at2759"/>
<dbReference type="STRING" id="1442371.A0A0D2JHN9"/>
<gene>
    <name evidence="2" type="ORF">Z520_11574</name>
</gene>
<protein>
    <submittedName>
        <fullName evidence="2">Uncharacterized protein</fullName>
    </submittedName>
</protein>
<feature type="compositionally biased region" description="Basic and acidic residues" evidence="1">
    <location>
        <begin position="102"/>
        <end position="131"/>
    </location>
</feature>
<dbReference type="GeneID" id="27717320"/>